<evidence type="ECO:0000313" key="4">
    <source>
        <dbReference type="Proteomes" id="UP000622707"/>
    </source>
</evidence>
<name>A0ABS1JU23_9BURK</name>
<keyword evidence="4" id="KW-1185">Reference proteome</keyword>
<accession>A0ABS1JU23</accession>
<keyword evidence="2" id="KW-1133">Transmembrane helix</keyword>
<keyword evidence="2" id="KW-0472">Membrane</keyword>
<feature type="region of interest" description="Disordered" evidence="1">
    <location>
        <begin position="1"/>
        <end position="27"/>
    </location>
</feature>
<evidence type="ECO:0000256" key="2">
    <source>
        <dbReference type="SAM" id="Phobius"/>
    </source>
</evidence>
<gene>
    <name evidence="3" type="ORF">JI746_21330</name>
</gene>
<reference evidence="3 4" key="1">
    <citation type="journal article" date="2017" name="Int. J. Syst. Evol. Microbiol.">
        <title>Ramlibacter alkalitolerans sp. nov., alkali-tolerant bacterium isolated from soil of ginseng.</title>
        <authorList>
            <person name="Lee D.H."/>
            <person name="Cha C.J."/>
        </authorList>
    </citation>
    <scope>NUCLEOTIDE SEQUENCE [LARGE SCALE GENOMIC DNA]</scope>
    <source>
        <strain evidence="3 4">KACC 19305</strain>
    </source>
</reference>
<comment type="caution">
    <text evidence="3">The sequence shown here is derived from an EMBL/GenBank/DDBJ whole genome shotgun (WGS) entry which is preliminary data.</text>
</comment>
<evidence type="ECO:0000313" key="3">
    <source>
        <dbReference type="EMBL" id="MBL0427671.1"/>
    </source>
</evidence>
<dbReference type="RefSeq" id="WP_201692305.1">
    <property type="nucleotide sequence ID" value="NZ_JAEQND010000013.1"/>
</dbReference>
<protein>
    <submittedName>
        <fullName evidence="3">Uncharacterized protein</fullName>
    </submittedName>
</protein>
<proteinExistence type="predicted"/>
<dbReference type="EMBL" id="JAEQND010000013">
    <property type="protein sequence ID" value="MBL0427671.1"/>
    <property type="molecule type" value="Genomic_DNA"/>
</dbReference>
<dbReference type="Proteomes" id="UP000622707">
    <property type="component" value="Unassembled WGS sequence"/>
</dbReference>
<sequence length="173" mass="18529">MTSEFDRALGPRGNPSPDRPRMGLFRQSPPANQVELDAARAEAYSAFTRTKRISAPCMLVGFAGLVVFLMGLPQYADNAAYWGAVVLAMLVSLAGLAPLRAARDDLWLFTAPTASEVRKMLSLGAECPAVREYFNRVGAVREVQVGDILRAVEIEKAALFDGLAGRGSADVAA</sequence>
<keyword evidence="2" id="KW-0812">Transmembrane</keyword>
<feature type="transmembrane region" description="Helical" evidence="2">
    <location>
        <begin position="79"/>
        <end position="99"/>
    </location>
</feature>
<organism evidence="3 4">
    <name type="scientific">Ramlibacter alkalitolerans</name>
    <dbReference type="NCBI Taxonomy" id="2039631"/>
    <lineage>
        <taxon>Bacteria</taxon>
        <taxon>Pseudomonadati</taxon>
        <taxon>Pseudomonadota</taxon>
        <taxon>Betaproteobacteria</taxon>
        <taxon>Burkholderiales</taxon>
        <taxon>Comamonadaceae</taxon>
        <taxon>Ramlibacter</taxon>
    </lineage>
</organism>
<evidence type="ECO:0000256" key="1">
    <source>
        <dbReference type="SAM" id="MobiDB-lite"/>
    </source>
</evidence>
<feature type="transmembrane region" description="Helical" evidence="2">
    <location>
        <begin position="53"/>
        <end position="73"/>
    </location>
</feature>